<evidence type="ECO:0000313" key="9">
    <source>
        <dbReference type="Proteomes" id="UP000297975"/>
    </source>
</evidence>
<protein>
    <recommendedName>
        <fullName evidence="7">O-antigen ligase-related domain-containing protein</fullName>
    </recommendedName>
</protein>
<evidence type="ECO:0000256" key="5">
    <source>
        <dbReference type="PROSITE-ProRule" id="PRU00339"/>
    </source>
</evidence>
<dbReference type="Proteomes" id="UP000297975">
    <property type="component" value="Unassembled WGS sequence"/>
</dbReference>
<dbReference type="PROSITE" id="PS50293">
    <property type="entry name" value="TPR_REGION"/>
    <property type="match status" value="1"/>
</dbReference>
<feature type="transmembrane region" description="Helical" evidence="6">
    <location>
        <begin position="12"/>
        <end position="34"/>
    </location>
</feature>
<dbReference type="PANTHER" id="PTHR37422">
    <property type="entry name" value="TEICHURONIC ACID BIOSYNTHESIS PROTEIN TUAE"/>
    <property type="match status" value="1"/>
</dbReference>
<dbReference type="InterPro" id="IPR051533">
    <property type="entry name" value="WaaL-like"/>
</dbReference>
<evidence type="ECO:0000256" key="2">
    <source>
        <dbReference type="ARBA" id="ARBA00022692"/>
    </source>
</evidence>
<feature type="transmembrane region" description="Helical" evidence="6">
    <location>
        <begin position="299"/>
        <end position="321"/>
    </location>
</feature>
<proteinExistence type="predicted"/>
<dbReference type="PANTHER" id="PTHR37422:SF13">
    <property type="entry name" value="LIPOPOLYSACCHARIDE BIOSYNTHESIS PROTEIN PA4999-RELATED"/>
    <property type="match status" value="1"/>
</dbReference>
<sequence>MKVGIRMLHKSITWLTYIVVIGAIFISATDYGLFSDSEFYKWHIYFGVIFIAYLSYRIIVSTEFNVITILMFSISLIYLLSFITAASPEGNFTEFFRYITYAALFALLLDLQTSNKSIKLSLPYLFILFGIYLMIVPFLSLSGNLEFRDAVLGNRFSGFFQYPNVYGAVGMSFFLFSTSLILKRTSWINIVIYSLPLVLFASSLFLSQSRAAFLLFPMIWMLGLFLIKLHDQFKYILVSLTSFGFAGLLYIKMSPIPRNEIMTGFWDQLIVYSLISLIIVITLVTLINKFIHIKSDKKIYNFIIPTGITALGAAFLIDILFKGKIYSSLPENLQSSFSRISRLEKQDLTSDRRFDFYSDALKMFSDSPLIGWGGDSWPTLYYVYQSFPYIGNDVHSYLFEQLLNVGGIGILVLLATLVFIFIKLLKNVNNKAVFGSLMGAVMLIAHASVDFDLSFGTAWFILILLFVLGLNNSGVSSNKFIITNTKKKLLITIPILAVVAFSTLYSTRFLLAEKAINDVRGQDLNVEKTMEVYEKAHNYNPYDIDTMIQLAAIYVEQDKEEKVYEIANSIYETEPKNPRAVMQVGNAYASYGEIENALKYYNKSLKLDEYNIDVYSRAIRLTSSEAVNWMQLGVLKKAQDMAEKTVQYYNQHQEMKNSIEPKSNLRDTKLSKSSLFLTAQAFAINEQDEDVIQVTNRFKGKEDIDLRAKALKYLSLGRLNKTKQQEELYNGQENQKQFDQYIKAYKRAIYK</sequence>
<feature type="transmembrane region" description="Helical" evidence="6">
    <location>
        <begin position="187"/>
        <end position="205"/>
    </location>
</feature>
<feature type="transmembrane region" description="Helical" evidence="6">
    <location>
        <begin position="124"/>
        <end position="145"/>
    </location>
</feature>
<evidence type="ECO:0000256" key="3">
    <source>
        <dbReference type="ARBA" id="ARBA00022989"/>
    </source>
</evidence>
<dbReference type="AlphaFoldDB" id="A0A4Y8IIS2"/>
<keyword evidence="9" id="KW-1185">Reference proteome</keyword>
<feature type="repeat" description="TPR" evidence="5">
    <location>
        <begin position="578"/>
        <end position="611"/>
    </location>
</feature>
<gene>
    <name evidence="8" type="ORF">E3U55_11300</name>
</gene>
<feature type="transmembrane region" description="Helical" evidence="6">
    <location>
        <begin position="265"/>
        <end position="287"/>
    </location>
</feature>
<dbReference type="Gene3D" id="1.25.40.10">
    <property type="entry name" value="Tetratricopeptide repeat domain"/>
    <property type="match status" value="1"/>
</dbReference>
<organism evidence="8 9">
    <name type="scientific">Filobacillus milosensis</name>
    <dbReference type="NCBI Taxonomy" id="94137"/>
    <lineage>
        <taxon>Bacteria</taxon>
        <taxon>Bacillati</taxon>
        <taxon>Bacillota</taxon>
        <taxon>Bacilli</taxon>
        <taxon>Bacillales</taxon>
        <taxon>Bacillaceae</taxon>
        <taxon>Filobacillus</taxon>
    </lineage>
</organism>
<dbReference type="Pfam" id="PF04932">
    <property type="entry name" value="Wzy_C"/>
    <property type="match status" value="1"/>
</dbReference>
<dbReference type="InterPro" id="IPR007016">
    <property type="entry name" value="O-antigen_ligase-rel_domated"/>
</dbReference>
<feature type="transmembrane region" description="Helical" evidence="6">
    <location>
        <begin position="40"/>
        <end position="59"/>
    </location>
</feature>
<evidence type="ECO:0000259" key="7">
    <source>
        <dbReference type="Pfam" id="PF04932"/>
    </source>
</evidence>
<dbReference type="OrthoDB" id="1808577at2"/>
<comment type="caution">
    <text evidence="8">The sequence shown here is derived from an EMBL/GenBank/DDBJ whole genome shotgun (WGS) entry which is preliminary data.</text>
</comment>
<dbReference type="SUPFAM" id="SSF48452">
    <property type="entry name" value="TPR-like"/>
    <property type="match status" value="1"/>
</dbReference>
<keyword evidence="5" id="KW-0802">TPR repeat</keyword>
<dbReference type="EMBL" id="SOPW01000011">
    <property type="protein sequence ID" value="TFB19290.1"/>
    <property type="molecule type" value="Genomic_DNA"/>
</dbReference>
<evidence type="ECO:0000256" key="6">
    <source>
        <dbReference type="SAM" id="Phobius"/>
    </source>
</evidence>
<feature type="domain" description="O-antigen ligase-related" evidence="7">
    <location>
        <begin position="197"/>
        <end position="414"/>
    </location>
</feature>
<dbReference type="PROSITE" id="PS50005">
    <property type="entry name" value="TPR"/>
    <property type="match status" value="1"/>
</dbReference>
<dbReference type="InterPro" id="IPR011990">
    <property type="entry name" value="TPR-like_helical_dom_sf"/>
</dbReference>
<dbReference type="GO" id="GO:0016020">
    <property type="term" value="C:membrane"/>
    <property type="evidence" value="ECO:0007669"/>
    <property type="project" value="UniProtKB-SubCell"/>
</dbReference>
<feature type="transmembrane region" description="Helical" evidence="6">
    <location>
        <begin position="235"/>
        <end position="253"/>
    </location>
</feature>
<keyword evidence="3 6" id="KW-1133">Transmembrane helix</keyword>
<evidence type="ECO:0000313" key="8">
    <source>
        <dbReference type="EMBL" id="TFB19290.1"/>
    </source>
</evidence>
<comment type="subcellular location">
    <subcellularLocation>
        <location evidence="1">Membrane</location>
        <topology evidence="1">Multi-pass membrane protein</topology>
    </subcellularLocation>
</comment>
<accession>A0A4Y8IIS2</accession>
<feature type="transmembrane region" description="Helical" evidence="6">
    <location>
        <begin position="432"/>
        <end position="449"/>
    </location>
</feature>
<evidence type="ECO:0000256" key="4">
    <source>
        <dbReference type="ARBA" id="ARBA00023136"/>
    </source>
</evidence>
<evidence type="ECO:0000256" key="1">
    <source>
        <dbReference type="ARBA" id="ARBA00004141"/>
    </source>
</evidence>
<keyword evidence="2 6" id="KW-0812">Transmembrane</keyword>
<feature type="transmembrane region" description="Helical" evidence="6">
    <location>
        <begin position="165"/>
        <end position="182"/>
    </location>
</feature>
<feature type="transmembrane region" description="Helical" evidence="6">
    <location>
        <begin position="455"/>
        <end position="477"/>
    </location>
</feature>
<feature type="transmembrane region" description="Helical" evidence="6">
    <location>
        <begin position="66"/>
        <end position="83"/>
    </location>
</feature>
<feature type="transmembrane region" description="Helical" evidence="6">
    <location>
        <begin position="489"/>
        <end position="511"/>
    </location>
</feature>
<reference evidence="8 9" key="1">
    <citation type="submission" date="2019-03" db="EMBL/GenBank/DDBJ databases">
        <authorList>
            <person name="He R.-H."/>
        </authorList>
    </citation>
    <scope>NUCLEOTIDE SEQUENCE [LARGE SCALE GENOMIC DNA]</scope>
    <source>
        <strain evidence="9">SH 714</strain>
    </source>
</reference>
<feature type="transmembrane region" description="Helical" evidence="6">
    <location>
        <begin position="402"/>
        <end position="425"/>
    </location>
</feature>
<feature type="transmembrane region" description="Helical" evidence="6">
    <location>
        <begin position="211"/>
        <end position="228"/>
    </location>
</feature>
<dbReference type="SMART" id="SM00028">
    <property type="entry name" value="TPR"/>
    <property type="match status" value="3"/>
</dbReference>
<dbReference type="InterPro" id="IPR019734">
    <property type="entry name" value="TPR_rpt"/>
</dbReference>
<keyword evidence="4 6" id="KW-0472">Membrane</keyword>
<feature type="transmembrane region" description="Helical" evidence="6">
    <location>
        <begin position="95"/>
        <end position="112"/>
    </location>
</feature>
<name>A0A4Y8IIS2_9BACI</name>